<dbReference type="Proteomes" id="UP000245981">
    <property type="component" value="Unassembled WGS sequence"/>
</dbReference>
<dbReference type="OrthoDB" id="198812at2"/>
<gene>
    <name evidence="1" type="ORF">C7431_11054</name>
</gene>
<evidence type="ECO:0000313" key="2">
    <source>
        <dbReference type="Proteomes" id="UP000245981"/>
    </source>
</evidence>
<dbReference type="RefSeq" id="WP_109717994.1">
    <property type="nucleotide sequence ID" value="NZ_CP125960.1"/>
</dbReference>
<sequence length="155" mass="17686">MTLLTHRELCNYGWRFLRTNGFKTAFQEPFRAVTSWGEQPDVIGFRNGASCLLEAKCSRSDLLADRKKPFRLEPEKGMGDWRFYICEPGVINIADLPEGWGLLHVINGRVRKVHGWPGNISWVITDAKPFRANKQAECDVLLSALRRTTADKPHC</sequence>
<dbReference type="AlphaFoldDB" id="A0A2V2B771"/>
<dbReference type="GeneID" id="99739244"/>
<organism evidence="1 2">
    <name type="scientific">Pantoea allii</name>
    <dbReference type="NCBI Taxonomy" id="574096"/>
    <lineage>
        <taxon>Bacteria</taxon>
        <taxon>Pseudomonadati</taxon>
        <taxon>Pseudomonadota</taxon>
        <taxon>Gammaproteobacteria</taxon>
        <taxon>Enterobacterales</taxon>
        <taxon>Erwiniaceae</taxon>
        <taxon>Pantoea</taxon>
    </lineage>
</organism>
<dbReference type="EMBL" id="QGHF01000010">
    <property type="protein sequence ID" value="PWK94560.1"/>
    <property type="molecule type" value="Genomic_DNA"/>
</dbReference>
<comment type="caution">
    <text evidence="1">The sequence shown here is derived from an EMBL/GenBank/DDBJ whole genome shotgun (WGS) entry which is preliminary data.</text>
</comment>
<accession>A0A2V2B771</accession>
<protein>
    <submittedName>
        <fullName evidence="1">Uncharacterized protein</fullName>
    </submittedName>
</protein>
<proteinExistence type="predicted"/>
<evidence type="ECO:0000313" key="1">
    <source>
        <dbReference type="EMBL" id="PWK94560.1"/>
    </source>
</evidence>
<reference evidence="1 2" key="1">
    <citation type="submission" date="2018-05" db="EMBL/GenBank/DDBJ databases">
        <title>Genomic Encyclopedia of Type Strains, Phase IV (KMG-V): Genome sequencing to study the core and pangenomes of soil and plant-associated prokaryotes.</title>
        <authorList>
            <person name="Whitman W."/>
        </authorList>
    </citation>
    <scope>NUCLEOTIDE SEQUENCE [LARGE SCALE GENOMIC DNA]</scope>
    <source>
        <strain evidence="1 2">PNA 200-10</strain>
    </source>
</reference>
<name>A0A2V2B771_9GAMM</name>